<gene>
    <name evidence="1" type="ORF">CWM47_03630</name>
</gene>
<reference evidence="1 2" key="1">
    <citation type="submission" date="2017-11" db="EMBL/GenBank/DDBJ databases">
        <title>Taxonomic description and genome sequences of Spirosoma HA7 sp. nov., isolated from pollen microhabitat of Corylus avellana.</title>
        <authorList>
            <person name="Ambika Manirajan B."/>
            <person name="Suarez C."/>
            <person name="Ratering S."/>
            <person name="Geissler-Plaum R."/>
            <person name="Cardinale M."/>
            <person name="Sylvia S."/>
        </authorList>
    </citation>
    <scope>NUCLEOTIDE SEQUENCE [LARGE SCALE GENOMIC DNA]</scope>
    <source>
        <strain evidence="1 2">HA7</strain>
    </source>
</reference>
<dbReference type="OrthoDB" id="9833677at2"/>
<name>A0A2K8YTS9_9BACT</name>
<keyword evidence="2" id="KW-1185">Reference proteome</keyword>
<dbReference type="EMBL" id="CP025096">
    <property type="protein sequence ID" value="AUD00989.1"/>
    <property type="molecule type" value="Genomic_DNA"/>
</dbReference>
<protein>
    <submittedName>
        <fullName evidence="1">Uncharacterized protein</fullName>
    </submittedName>
</protein>
<proteinExistence type="predicted"/>
<organism evidence="1 2">
    <name type="scientific">Spirosoma pollinicola</name>
    <dbReference type="NCBI Taxonomy" id="2057025"/>
    <lineage>
        <taxon>Bacteria</taxon>
        <taxon>Pseudomonadati</taxon>
        <taxon>Bacteroidota</taxon>
        <taxon>Cytophagia</taxon>
        <taxon>Cytophagales</taxon>
        <taxon>Cytophagaceae</taxon>
        <taxon>Spirosoma</taxon>
    </lineage>
</organism>
<dbReference type="AlphaFoldDB" id="A0A2K8YTS9"/>
<sequence>MLQSLRNIESVKAQSVLADITISFLPNPYETSYITNSFGDIHKLVLQEVRKRTYVKEDDNSLKARTKILSFLTTEMTNLSLTPERKKKAKERLGDIGILPIHDYKVKFTNTFKSFEDMGIKTSHISNAILRSDKYFHVEDIKTPISFFTKKINTELPEDVFILLIITSREKASLVVRGAWRVYLSEVNASDDYNPYQLFLTFLERYGLTIRVSNSDWAKFIPFEVVTSQSENLPYLVKYQNLDTNTQQFMSCAVVKKTSVINVYEVFCIYSVDIDMYQHDLRKHGIEFSNKFDIRNQFVIHTETFQLP</sequence>
<dbReference type="KEGG" id="spir:CWM47_03630"/>
<dbReference type="Proteomes" id="UP000232883">
    <property type="component" value="Chromosome"/>
</dbReference>
<evidence type="ECO:0000313" key="1">
    <source>
        <dbReference type="EMBL" id="AUD00989.1"/>
    </source>
</evidence>
<dbReference type="RefSeq" id="WP_100986412.1">
    <property type="nucleotide sequence ID" value="NZ_CP025096.1"/>
</dbReference>
<accession>A0A2K8YTS9</accession>
<evidence type="ECO:0000313" key="2">
    <source>
        <dbReference type="Proteomes" id="UP000232883"/>
    </source>
</evidence>